<evidence type="ECO:0000256" key="5">
    <source>
        <dbReference type="SAM" id="MobiDB-lite"/>
    </source>
</evidence>
<dbReference type="Proteomes" id="UP000278422">
    <property type="component" value="Unassembled WGS sequence"/>
</dbReference>
<evidence type="ECO:0000259" key="6">
    <source>
        <dbReference type="SMART" id="SM00849"/>
    </source>
</evidence>
<evidence type="ECO:0000313" key="7">
    <source>
        <dbReference type="EMBL" id="RRQ05421.1"/>
    </source>
</evidence>
<name>A0A3R8PLL3_9CORY</name>
<dbReference type="GO" id="GO:0016787">
    <property type="term" value="F:hydrolase activity"/>
    <property type="evidence" value="ECO:0007669"/>
    <property type="project" value="UniProtKB-KW"/>
</dbReference>
<dbReference type="SMART" id="SM00849">
    <property type="entry name" value="Lactamase_B"/>
    <property type="match status" value="1"/>
</dbReference>
<dbReference type="Pfam" id="PF00753">
    <property type="entry name" value="Lactamase_B"/>
    <property type="match status" value="1"/>
</dbReference>
<protein>
    <submittedName>
        <fullName evidence="7">MBL fold metallo-hydrolase</fullName>
    </submittedName>
</protein>
<evidence type="ECO:0000256" key="3">
    <source>
        <dbReference type="ARBA" id="ARBA00022801"/>
    </source>
</evidence>
<dbReference type="Gene3D" id="3.60.15.10">
    <property type="entry name" value="Ribonuclease Z/Hydroxyacylglutathione hydrolase-like"/>
    <property type="match status" value="1"/>
</dbReference>
<proteinExistence type="predicted"/>
<keyword evidence="8" id="KW-1185">Reference proteome</keyword>
<feature type="domain" description="Metallo-beta-lactamase" evidence="6">
    <location>
        <begin position="12"/>
        <end position="207"/>
    </location>
</feature>
<feature type="region of interest" description="Disordered" evidence="5">
    <location>
        <begin position="208"/>
        <end position="229"/>
    </location>
</feature>
<organism evidence="7 8">
    <name type="scientific">Corynebacterium bovis</name>
    <dbReference type="NCBI Taxonomy" id="36808"/>
    <lineage>
        <taxon>Bacteria</taxon>
        <taxon>Bacillati</taxon>
        <taxon>Actinomycetota</taxon>
        <taxon>Actinomycetes</taxon>
        <taxon>Mycobacteriales</taxon>
        <taxon>Corynebacteriaceae</taxon>
        <taxon>Corynebacterium</taxon>
    </lineage>
</organism>
<dbReference type="PANTHER" id="PTHR46233">
    <property type="entry name" value="HYDROXYACYLGLUTATHIONE HYDROLASE GLOC"/>
    <property type="match status" value="1"/>
</dbReference>
<dbReference type="CDD" id="cd06262">
    <property type="entry name" value="metallo-hydrolase-like_MBL-fold"/>
    <property type="match status" value="1"/>
</dbReference>
<feature type="compositionally biased region" description="Polar residues" evidence="5">
    <location>
        <begin position="209"/>
        <end position="222"/>
    </location>
</feature>
<comment type="cofactor">
    <cofactor evidence="1">
        <name>Zn(2+)</name>
        <dbReference type="ChEBI" id="CHEBI:29105"/>
    </cofactor>
</comment>
<gene>
    <name evidence="7" type="ORF">CXF42_01115</name>
</gene>
<dbReference type="AlphaFoldDB" id="A0A3R8PLL3"/>
<dbReference type="InterPro" id="IPR001279">
    <property type="entry name" value="Metallo-B-lactamas"/>
</dbReference>
<dbReference type="InterPro" id="IPR051453">
    <property type="entry name" value="MBL_Glyoxalase_II"/>
</dbReference>
<comment type="caution">
    <text evidence="7">The sequence shown here is derived from an EMBL/GenBank/DDBJ whole genome shotgun (WGS) entry which is preliminary data.</text>
</comment>
<keyword evidence="3 7" id="KW-0378">Hydrolase</keyword>
<evidence type="ECO:0000256" key="1">
    <source>
        <dbReference type="ARBA" id="ARBA00001947"/>
    </source>
</evidence>
<dbReference type="GO" id="GO:0046872">
    <property type="term" value="F:metal ion binding"/>
    <property type="evidence" value="ECO:0007669"/>
    <property type="project" value="UniProtKB-KW"/>
</dbReference>
<sequence length="229" mass="24072">MELITVTVGPFGINCHILHRDGAATVVDPGYGAAAEVRRVVAAHGLTVDRVLLTHGHIDHMRDAGEVARDHDVPVLLHREDHAWLTGPGRPVPLMCEGPLGEMFGVADMVPLTVDDVTGYGETVDIAGETYTVHHMPGHSPGSVMLHRPGATGEGESGAGTVIGGDVLFRGGVGRTDLPLSSPEAMARTLRRLPGLFGEHDVVLPGHGPSTTVGHETRTNPFLRQAGGL</sequence>
<dbReference type="SUPFAM" id="SSF56281">
    <property type="entry name" value="Metallo-hydrolase/oxidoreductase"/>
    <property type="match status" value="1"/>
</dbReference>
<dbReference type="EMBL" id="PQNQ01000002">
    <property type="protein sequence ID" value="RRQ05421.1"/>
    <property type="molecule type" value="Genomic_DNA"/>
</dbReference>
<dbReference type="InterPro" id="IPR036866">
    <property type="entry name" value="RibonucZ/Hydroxyglut_hydro"/>
</dbReference>
<keyword evidence="2" id="KW-0479">Metal-binding</keyword>
<dbReference type="PANTHER" id="PTHR46233:SF3">
    <property type="entry name" value="HYDROXYACYLGLUTATHIONE HYDROLASE GLOC"/>
    <property type="match status" value="1"/>
</dbReference>
<reference evidence="7 8" key="1">
    <citation type="submission" date="2018-01" db="EMBL/GenBank/DDBJ databases">
        <title>Twenty Corynebacterium bovis Genomes.</title>
        <authorList>
            <person name="Gulvik C.A."/>
        </authorList>
    </citation>
    <scope>NUCLEOTIDE SEQUENCE [LARGE SCALE GENOMIC DNA]</scope>
    <source>
        <strain evidence="7 8">16-2004</strain>
    </source>
</reference>
<dbReference type="RefSeq" id="WP_125174069.1">
    <property type="nucleotide sequence ID" value="NZ_JBHYBM010000093.1"/>
</dbReference>
<evidence type="ECO:0000313" key="8">
    <source>
        <dbReference type="Proteomes" id="UP000278422"/>
    </source>
</evidence>
<keyword evidence="4" id="KW-0862">Zinc</keyword>
<evidence type="ECO:0000256" key="4">
    <source>
        <dbReference type="ARBA" id="ARBA00022833"/>
    </source>
</evidence>
<evidence type="ECO:0000256" key="2">
    <source>
        <dbReference type="ARBA" id="ARBA00022723"/>
    </source>
</evidence>
<accession>A0A3R8PLL3</accession>